<dbReference type="AlphaFoldDB" id="A0A8H5CFD1"/>
<feature type="compositionally biased region" description="Low complexity" evidence="1">
    <location>
        <begin position="38"/>
        <end position="49"/>
    </location>
</feature>
<gene>
    <name evidence="2" type="ORF">D9611_012366</name>
</gene>
<feature type="region of interest" description="Disordered" evidence="1">
    <location>
        <begin position="1"/>
        <end position="109"/>
    </location>
</feature>
<dbReference type="EMBL" id="JAACJK010000005">
    <property type="protein sequence ID" value="KAF5340066.1"/>
    <property type="molecule type" value="Genomic_DNA"/>
</dbReference>
<feature type="compositionally biased region" description="Polar residues" evidence="1">
    <location>
        <begin position="197"/>
        <end position="209"/>
    </location>
</feature>
<proteinExistence type="predicted"/>
<dbReference type="Proteomes" id="UP000541558">
    <property type="component" value="Unassembled WGS sequence"/>
</dbReference>
<evidence type="ECO:0000256" key="1">
    <source>
        <dbReference type="SAM" id="MobiDB-lite"/>
    </source>
</evidence>
<feature type="compositionally biased region" description="Low complexity" evidence="1">
    <location>
        <begin position="145"/>
        <end position="160"/>
    </location>
</feature>
<feature type="region of interest" description="Disordered" evidence="1">
    <location>
        <begin position="137"/>
        <end position="361"/>
    </location>
</feature>
<feature type="compositionally biased region" description="Low complexity" evidence="1">
    <location>
        <begin position="333"/>
        <end position="343"/>
    </location>
</feature>
<organism evidence="2 3">
    <name type="scientific">Ephemerocybe angulata</name>
    <dbReference type="NCBI Taxonomy" id="980116"/>
    <lineage>
        <taxon>Eukaryota</taxon>
        <taxon>Fungi</taxon>
        <taxon>Dikarya</taxon>
        <taxon>Basidiomycota</taxon>
        <taxon>Agaricomycotina</taxon>
        <taxon>Agaricomycetes</taxon>
        <taxon>Agaricomycetidae</taxon>
        <taxon>Agaricales</taxon>
        <taxon>Agaricineae</taxon>
        <taxon>Psathyrellaceae</taxon>
        <taxon>Ephemerocybe</taxon>
    </lineage>
</organism>
<feature type="compositionally biased region" description="Polar residues" evidence="1">
    <location>
        <begin position="161"/>
        <end position="183"/>
    </location>
</feature>
<reference evidence="2 3" key="1">
    <citation type="journal article" date="2020" name="ISME J.">
        <title>Uncovering the hidden diversity of litter-decomposition mechanisms in mushroom-forming fungi.</title>
        <authorList>
            <person name="Floudas D."/>
            <person name="Bentzer J."/>
            <person name="Ahren D."/>
            <person name="Johansson T."/>
            <person name="Persson P."/>
            <person name="Tunlid A."/>
        </authorList>
    </citation>
    <scope>NUCLEOTIDE SEQUENCE [LARGE SCALE GENOMIC DNA]</scope>
    <source>
        <strain evidence="2 3">CBS 175.51</strain>
    </source>
</reference>
<comment type="caution">
    <text evidence="2">The sequence shown here is derived from an EMBL/GenBank/DDBJ whole genome shotgun (WGS) entry which is preliminary data.</text>
</comment>
<name>A0A8H5CFD1_9AGAR</name>
<accession>A0A8H5CFD1</accession>
<feature type="compositionally biased region" description="Low complexity" evidence="1">
    <location>
        <begin position="260"/>
        <end position="305"/>
    </location>
</feature>
<keyword evidence="3" id="KW-1185">Reference proteome</keyword>
<evidence type="ECO:0000313" key="3">
    <source>
        <dbReference type="Proteomes" id="UP000541558"/>
    </source>
</evidence>
<sequence length="566" mass="56857">MEASQENTTASQHPPSPQSKIPRRTSSRTQPQHPSRKSSTSASGSASTSLAPNAPAPWLMRRTSHASLRGGKSASATSLSVPGSGGGAGGGGGRGGGSGGGAMGGTSPAAAPVASVTVVFAEGTGAPPGLSAEESVGMLAGLTASPSSSSVPSTNSVSSTDPQPSASGPSAPRSTSLSTSPSKPASWFASLGRSKTRSASSASNTNRPGMSQRALDKRPATPGEEGETDGLPPMMRITDLFPGEGLSGGSATVSTAGQMGVTTSGTPPSGTSTSTGRSATGSTAGQMGVTTSGTPPSATPTSTGTDVNPNMNPNAIPPVQQEQEDDADSAIGLSESPTFTTSPLPLPLSPAEDVQPEPTPSIPIPITVTPPAPLEPEIALSPPPLPSPPILPAAYTSSTPGSTPRKRSWFYISRSASASASASNSSLVGTSPPVATSPLSRAVVGSEPLIARVVPVPVLPGVGLSGVSGVEATLEEEVVHPQQENGVNGSGETGGANEFDAISPSISKQAEFREGERVGRQLWGFLVLTSKGRWSWKMGGGGVRRGRAILGREMRGWKVWERRCRE</sequence>
<protein>
    <submittedName>
        <fullName evidence="2">Uncharacterized protein</fullName>
    </submittedName>
</protein>
<dbReference type="OrthoDB" id="10630546at2759"/>
<evidence type="ECO:0000313" key="2">
    <source>
        <dbReference type="EMBL" id="KAF5340066.1"/>
    </source>
</evidence>
<feature type="compositionally biased region" description="Polar residues" evidence="1">
    <location>
        <begin position="1"/>
        <end position="13"/>
    </location>
</feature>
<feature type="compositionally biased region" description="Gly residues" evidence="1">
    <location>
        <begin position="83"/>
        <end position="104"/>
    </location>
</feature>